<reference evidence="3" key="2">
    <citation type="submission" date="2025-08" db="UniProtKB">
        <authorList>
            <consortium name="Ensembl"/>
        </authorList>
    </citation>
    <scope>IDENTIFICATION</scope>
</reference>
<dbReference type="Proteomes" id="UP000694397">
    <property type="component" value="Chromosome 2"/>
</dbReference>
<evidence type="ECO:0000313" key="3">
    <source>
        <dbReference type="Ensembl" id="ENSSFOP00015075190.1"/>
    </source>
</evidence>
<accession>A0A8D0CLF5</accession>
<reference evidence="3 4" key="1">
    <citation type="submission" date="2019-04" db="EMBL/GenBank/DDBJ databases">
        <authorList>
            <consortium name="Wellcome Sanger Institute Data Sharing"/>
        </authorList>
    </citation>
    <scope>NUCLEOTIDE SEQUENCE [LARGE SCALE GENOMIC DNA]</scope>
</reference>
<feature type="compositionally biased region" description="Basic and acidic residues" evidence="1">
    <location>
        <begin position="132"/>
        <end position="142"/>
    </location>
</feature>
<keyword evidence="2" id="KW-0472">Membrane</keyword>
<evidence type="ECO:0000313" key="4">
    <source>
        <dbReference type="Proteomes" id="UP000694397"/>
    </source>
</evidence>
<feature type="region of interest" description="Disordered" evidence="1">
    <location>
        <begin position="312"/>
        <end position="379"/>
    </location>
</feature>
<dbReference type="Ensembl" id="ENSSFOT00015057428.1">
    <property type="protein sequence ID" value="ENSSFOP00015075190.1"/>
    <property type="gene ID" value="ENSSFOG00015032853.1"/>
</dbReference>
<organism evidence="3 4">
    <name type="scientific">Scleropages formosus</name>
    <name type="common">Asian bonytongue</name>
    <name type="synonym">Osteoglossum formosum</name>
    <dbReference type="NCBI Taxonomy" id="113540"/>
    <lineage>
        <taxon>Eukaryota</taxon>
        <taxon>Metazoa</taxon>
        <taxon>Chordata</taxon>
        <taxon>Craniata</taxon>
        <taxon>Vertebrata</taxon>
        <taxon>Euteleostomi</taxon>
        <taxon>Actinopterygii</taxon>
        <taxon>Neopterygii</taxon>
        <taxon>Teleostei</taxon>
        <taxon>Osteoglossocephala</taxon>
        <taxon>Osteoglossomorpha</taxon>
        <taxon>Osteoglossiformes</taxon>
        <taxon>Osteoglossidae</taxon>
        <taxon>Scleropages</taxon>
    </lineage>
</organism>
<feature type="region of interest" description="Disordered" evidence="1">
    <location>
        <begin position="202"/>
        <end position="242"/>
    </location>
</feature>
<keyword evidence="2" id="KW-1133">Transmembrane helix</keyword>
<dbReference type="GO" id="GO:0045121">
    <property type="term" value="C:membrane raft"/>
    <property type="evidence" value="ECO:0007669"/>
    <property type="project" value="InterPro"/>
</dbReference>
<feature type="compositionally biased region" description="Polar residues" evidence="1">
    <location>
        <begin position="316"/>
        <end position="365"/>
    </location>
</feature>
<dbReference type="KEGG" id="sfm:108936928"/>
<reference evidence="3" key="3">
    <citation type="submission" date="2025-09" db="UniProtKB">
        <authorList>
            <consortium name="Ensembl"/>
        </authorList>
    </citation>
    <scope>IDENTIFICATION</scope>
</reference>
<dbReference type="GO" id="GO:0005886">
    <property type="term" value="C:plasma membrane"/>
    <property type="evidence" value="ECO:0007669"/>
    <property type="project" value="InterPro"/>
</dbReference>
<keyword evidence="4" id="KW-1185">Reference proteome</keyword>
<dbReference type="OrthoDB" id="9939965at2759"/>
<proteinExistence type="predicted"/>
<evidence type="ECO:0000256" key="2">
    <source>
        <dbReference type="SAM" id="Phobius"/>
    </source>
</evidence>
<dbReference type="Pfam" id="PF15332">
    <property type="entry name" value="LIME1"/>
    <property type="match status" value="1"/>
</dbReference>
<evidence type="ECO:0000256" key="1">
    <source>
        <dbReference type="SAM" id="MobiDB-lite"/>
    </source>
</evidence>
<dbReference type="GeneID" id="108936928"/>
<feature type="region of interest" description="Disordered" evidence="1">
    <location>
        <begin position="113"/>
        <end position="187"/>
    </location>
</feature>
<feature type="compositionally biased region" description="Polar residues" evidence="1">
    <location>
        <begin position="214"/>
        <end position="225"/>
    </location>
</feature>
<dbReference type="GeneTree" id="ENSGT00940000168127"/>
<sequence length="455" mass="49847">MAFMPTFPEYSLSKVLLLGAIAAASAFVVTILIVLLCVGCHRKGRTKNVQSDGERHSLMDMGALRQSKLRSISKSDTGLHEMSRLACHSNGTAKHRPASMDLLYLPSQRSNSDVRSAQTRLLPRAPAPPADDPEHTYSEVGRRSSPPRGLDDGLYEVVGGRAKTNGKGEACSGSGGPPVTVPSMAPQDPVTAEYACIRKVRKMDRTTRKDNDAAETQQQRFSSRDPQPGPMQPHPRSHEVPRKSMEPFHMHSFPKESIFMGNGEQYIWKPPEEDDIVVPQPGLPGALSNVHGENGQDRSAEIAEMYSKVCKPTKKWAQTSPPTSQESNGQRNPPRSSGSEESDSGTVASQTWSAEEQQDGKSTANPMADPCYEFIGGSTEEADPAYETIDTNWKRDRPPNATLKLKEKKQQVSTRVLPGENFYESINDAKHGLANSSTTTIFTFNDGMEMYVTGL</sequence>
<dbReference type="InterPro" id="IPR026072">
    <property type="entry name" value="Lime1"/>
</dbReference>
<gene>
    <name evidence="3" type="primary">LOC108936928</name>
</gene>
<feature type="compositionally biased region" description="Basic and acidic residues" evidence="1">
    <location>
        <begin position="203"/>
        <end position="212"/>
    </location>
</feature>
<dbReference type="GO" id="GO:0050852">
    <property type="term" value="P:T cell receptor signaling pathway"/>
    <property type="evidence" value="ECO:0007669"/>
    <property type="project" value="InterPro"/>
</dbReference>
<dbReference type="GO" id="GO:0050868">
    <property type="term" value="P:negative regulation of T cell activation"/>
    <property type="evidence" value="ECO:0007669"/>
    <property type="project" value="InterPro"/>
</dbReference>
<protein>
    <submittedName>
        <fullName evidence="3">Uncharacterized LOC108936928</fullName>
    </submittedName>
</protein>
<dbReference type="RefSeq" id="XP_018612098.2">
    <property type="nucleotide sequence ID" value="XM_018756582.2"/>
</dbReference>
<keyword evidence="2" id="KW-0812">Transmembrane</keyword>
<feature type="transmembrane region" description="Helical" evidence="2">
    <location>
        <begin position="15"/>
        <end position="38"/>
    </location>
</feature>
<dbReference type="InterPro" id="IPR032748">
    <property type="entry name" value="PAG"/>
</dbReference>
<dbReference type="GO" id="GO:0035556">
    <property type="term" value="P:intracellular signal transduction"/>
    <property type="evidence" value="ECO:0007669"/>
    <property type="project" value="InterPro"/>
</dbReference>
<dbReference type="PANTHER" id="PTHR16322:SF1">
    <property type="entry name" value="LCK-INTERACTING TRANSMEMBRANE ADAPTER 1 ISOFORM X1"/>
    <property type="match status" value="1"/>
</dbReference>
<dbReference type="AlphaFoldDB" id="A0A8D0CLF5"/>
<dbReference type="PANTHER" id="PTHR16322">
    <property type="entry name" value="PHOSPHOPROTEIN ASSOCIATED WITH GLYCOSPHINGOLIPID-ENRICHED MICRODOMAINS 1"/>
    <property type="match status" value="1"/>
</dbReference>
<dbReference type="GO" id="GO:0050853">
    <property type="term" value="P:B cell receptor signaling pathway"/>
    <property type="evidence" value="ECO:0007669"/>
    <property type="project" value="InterPro"/>
</dbReference>
<dbReference type="RefSeq" id="XP_029105648.1">
    <property type="nucleotide sequence ID" value="XM_029249815.1"/>
</dbReference>
<name>A0A8D0CLF5_SCLFO</name>